<comment type="similarity">
    <text evidence="1">Belongs to the sulfotransferase 1 family.</text>
</comment>
<protein>
    <recommendedName>
        <fullName evidence="3">Sulfotransferase domain-containing protein</fullName>
    </recommendedName>
</protein>
<comment type="caution">
    <text evidence="4">The sequence shown here is derived from an EMBL/GenBank/DDBJ whole genome shotgun (WGS) entry which is preliminary data.</text>
</comment>
<evidence type="ECO:0000259" key="3">
    <source>
        <dbReference type="Pfam" id="PF00685"/>
    </source>
</evidence>
<evidence type="ECO:0000256" key="1">
    <source>
        <dbReference type="ARBA" id="ARBA00005771"/>
    </source>
</evidence>
<reference evidence="4 5" key="1">
    <citation type="submission" date="2018-04" db="EMBL/GenBank/DDBJ databases">
        <authorList>
            <person name="Zhang X."/>
            <person name="Yuan J."/>
            <person name="Li F."/>
            <person name="Xiang J."/>
        </authorList>
    </citation>
    <scope>NUCLEOTIDE SEQUENCE [LARGE SCALE GENOMIC DNA]</scope>
    <source>
        <tissue evidence="4">Muscle</tissue>
    </source>
</reference>
<evidence type="ECO:0000256" key="2">
    <source>
        <dbReference type="ARBA" id="ARBA00022679"/>
    </source>
</evidence>
<keyword evidence="5" id="KW-1185">Reference proteome</keyword>
<dbReference type="Gene3D" id="3.40.50.300">
    <property type="entry name" value="P-loop containing nucleotide triphosphate hydrolases"/>
    <property type="match status" value="1"/>
</dbReference>
<dbReference type="STRING" id="6689.A0A3R7SJI0"/>
<dbReference type="SUPFAM" id="SSF52540">
    <property type="entry name" value="P-loop containing nucleoside triphosphate hydrolases"/>
    <property type="match status" value="1"/>
</dbReference>
<gene>
    <name evidence="4" type="ORF">C7M84_018486</name>
</gene>
<organism evidence="4 5">
    <name type="scientific">Penaeus vannamei</name>
    <name type="common">Whiteleg shrimp</name>
    <name type="synonym">Litopenaeus vannamei</name>
    <dbReference type="NCBI Taxonomy" id="6689"/>
    <lineage>
        <taxon>Eukaryota</taxon>
        <taxon>Metazoa</taxon>
        <taxon>Ecdysozoa</taxon>
        <taxon>Arthropoda</taxon>
        <taxon>Crustacea</taxon>
        <taxon>Multicrustacea</taxon>
        <taxon>Malacostraca</taxon>
        <taxon>Eumalacostraca</taxon>
        <taxon>Eucarida</taxon>
        <taxon>Decapoda</taxon>
        <taxon>Dendrobranchiata</taxon>
        <taxon>Penaeoidea</taxon>
        <taxon>Penaeidae</taxon>
        <taxon>Penaeus</taxon>
    </lineage>
</organism>
<dbReference type="AlphaFoldDB" id="A0A3R7SJI0"/>
<dbReference type="Pfam" id="PF00685">
    <property type="entry name" value="Sulfotransfer_1"/>
    <property type="match status" value="1"/>
</dbReference>
<dbReference type="EMBL" id="QCYY01003408">
    <property type="protein sequence ID" value="ROT63624.1"/>
    <property type="molecule type" value="Genomic_DNA"/>
</dbReference>
<feature type="domain" description="Sulfotransferase" evidence="3">
    <location>
        <begin position="61"/>
        <end position="322"/>
    </location>
</feature>
<accession>A0A3R7SJI0</accession>
<reference evidence="4 5" key="2">
    <citation type="submission" date="2019-01" db="EMBL/GenBank/DDBJ databases">
        <title>The decoding of complex shrimp genome reveals the adaptation for benthos swimmer, frequently molting mechanism and breeding impact on genome.</title>
        <authorList>
            <person name="Sun Y."/>
            <person name="Gao Y."/>
            <person name="Yu Y."/>
        </authorList>
    </citation>
    <scope>NUCLEOTIDE SEQUENCE [LARGE SCALE GENOMIC DNA]</scope>
    <source>
        <tissue evidence="4">Muscle</tissue>
    </source>
</reference>
<evidence type="ECO:0000313" key="5">
    <source>
        <dbReference type="Proteomes" id="UP000283509"/>
    </source>
</evidence>
<dbReference type="GO" id="GO:0008146">
    <property type="term" value="F:sulfotransferase activity"/>
    <property type="evidence" value="ECO:0007669"/>
    <property type="project" value="InterPro"/>
</dbReference>
<sequence>MSRHPLPVTFEEVPAEVVARHSSRGFCYKKKMVRTVPGRFSLSEAYLKLADAHYNFEFRSSDVVLLSYPKSGTTWASELLWAMMNIDHLDSMEKKNIHGRAFYLDKDFAHPIPEEDLIRFRQKLPDAKAEEGVILQLAAAEKGPRLLWSHMPLLLLNPDMLNTCKVVYVARNPKDVCVSAFHFISKLRFEGLKVYQGEFSDFAEVFMDDSFMMMPYWEHIQQAWQQRDHEHLHIMFYEDMKKDLMGELRKLNLHLMTGLTEQQLRQVSEAASFDRLKSLEAKMPIFKAVDGSFFRKGQTGDWKNIATSELDIRMDRWIQEKSRMIGITFQYS</sequence>
<evidence type="ECO:0000313" key="4">
    <source>
        <dbReference type="EMBL" id="ROT63624.1"/>
    </source>
</evidence>
<dbReference type="InterPro" id="IPR027417">
    <property type="entry name" value="P-loop_NTPase"/>
</dbReference>
<dbReference type="PANTHER" id="PTHR11783">
    <property type="entry name" value="SULFOTRANSFERASE SULT"/>
    <property type="match status" value="1"/>
</dbReference>
<proteinExistence type="inferred from homology"/>
<dbReference type="OrthoDB" id="6341251at2759"/>
<dbReference type="Proteomes" id="UP000283509">
    <property type="component" value="Unassembled WGS sequence"/>
</dbReference>
<dbReference type="InterPro" id="IPR000863">
    <property type="entry name" value="Sulfotransferase_dom"/>
</dbReference>
<name>A0A3R7SJI0_PENVA</name>
<keyword evidence="2" id="KW-0808">Transferase</keyword>